<proteinExistence type="predicted"/>
<reference evidence="1" key="1">
    <citation type="journal article" date="2020" name="Nature">
        <title>Giant virus diversity and host interactions through global metagenomics.</title>
        <authorList>
            <person name="Schulz F."/>
            <person name="Roux S."/>
            <person name="Paez-Espino D."/>
            <person name="Jungbluth S."/>
            <person name="Walsh D.A."/>
            <person name="Denef V.J."/>
            <person name="McMahon K.D."/>
            <person name="Konstantinidis K.T."/>
            <person name="Eloe-Fadrosh E.A."/>
            <person name="Kyrpides N.C."/>
            <person name="Woyke T."/>
        </authorList>
    </citation>
    <scope>NUCLEOTIDE SEQUENCE</scope>
    <source>
        <strain evidence="1">GVMAG-M-3300027892-73</strain>
    </source>
</reference>
<protein>
    <submittedName>
        <fullName evidence="1">Uncharacterized protein</fullName>
    </submittedName>
</protein>
<evidence type="ECO:0000313" key="1">
    <source>
        <dbReference type="EMBL" id="QHU30959.1"/>
    </source>
</evidence>
<name>A0A6C0LJ77_9ZZZZ</name>
<accession>A0A6C0LJ77</accession>
<sequence length="317" mass="35152">MATSIIDGTKIDTSVFSYSAPKAHASGGKVVNLYNKNSRASLTLATPLLMTWGAQESKDQQGNTLGKWTMSLQFPSKEYPNEAGEAFLASIKELERKVKADAITYSKEWFGKSITSSDVMDEKFNVMLRYPKIKGSAELDHDRAPTMTVKLPCWSGVWKSEIYDEEGEPLYVNGKTNSHLNPLEFLTSKSQVICLIQCGGLWFVNGKVSITWNLTQAMVQRPKGNVLGQCLLTPKKEDTDKLKSFVRDTAEDVDPEGAVSATVVADSDDEEDEEEAIKTEAKQEVAVVIQETLQETQQDDVVKKKRIVKKKTVVSEA</sequence>
<dbReference type="AlphaFoldDB" id="A0A6C0LJ77"/>
<organism evidence="1">
    <name type="scientific">viral metagenome</name>
    <dbReference type="NCBI Taxonomy" id="1070528"/>
    <lineage>
        <taxon>unclassified sequences</taxon>
        <taxon>metagenomes</taxon>
        <taxon>organismal metagenomes</taxon>
    </lineage>
</organism>
<dbReference type="EMBL" id="MN740521">
    <property type="protein sequence ID" value="QHU30959.1"/>
    <property type="molecule type" value="Genomic_DNA"/>
</dbReference>